<evidence type="ECO:0000256" key="2">
    <source>
        <dbReference type="ARBA" id="ARBA00022617"/>
    </source>
</evidence>
<evidence type="ECO:0000256" key="7">
    <source>
        <dbReference type="ARBA" id="ARBA00023136"/>
    </source>
</evidence>
<evidence type="ECO:0000256" key="5">
    <source>
        <dbReference type="ARBA" id="ARBA00022989"/>
    </source>
</evidence>
<dbReference type="PANTHER" id="PTHR10978">
    <property type="entry name" value="SUCCINATE DEHYDROGENASE CYTOCHROME B560 SUBUNIT"/>
    <property type="match status" value="1"/>
</dbReference>
<dbReference type="GO" id="GO:0005739">
    <property type="term" value="C:mitochondrion"/>
    <property type="evidence" value="ECO:0007669"/>
    <property type="project" value="GOC"/>
</dbReference>
<dbReference type="EMBL" id="JASPKY010000439">
    <property type="protein sequence ID" value="KAK9700349.1"/>
    <property type="molecule type" value="Genomic_DNA"/>
</dbReference>
<dbReference type="InterPro" id="IPR014314">
    <property type="entry name" value="Succ_DH_cytb556"/>
</dbReference>
<evidence type="ECO:0000256" key="8">
    <source>
        <dbReference type="PIRSR" id="PIRSR000178-1"/>
    </source>
</evidence>
<dbReference type="Pfam" id="PF01127">
    <property type="entry name" value="Sdh_cyt"/>
    <property type="match status" value="1"/>
</dbReference>
<evidence type="ECO:0000313" key="11">
    <source>
        <dbReference type="Proteomes" id="UP001458880"/>
    </source>
</evidence>
<organism evidence="10 11">
    <name type="scientific">Popillia japonica</name>
    <name type="common">Japanese beetle</name>
    <dbReference type="NCBI Taxonomy" id="7064"/>
    <lineage>
        <taxon>Eukaryota</taxon>
        <taxon>Metazoa</taxon>
        <taxon>Ecdysozoa</taxon>
        <taxon>Arthropoda</taxon>
        <taxon>Hexapoda</taxon>
        <taxon>Insecta</taxon>
        <taxon>Pterygota</taxon>
        <taxon>Neoptera</taxon>
        <taxon>Endopterygota</taxon>
        <taxon>Coleoptera</taxon>
        <taxon>Polyphaga</taxon>
        <taxon>Scarabaeiformia</taxon>
        <taxon>Scarabaeidae</taxon>
        <taxon>Rutelinae</taxon>
        <taxon>Popillia</taxon>
    </lineage>
</organism>
<dbReference type="Gene3D" id="1.20.1300.10">
    <property type="entry name" value="Fumarate reductase/succinate dehydrogenase, transmembrane subunit"/>
    <property type="match status" value="1"/>
</dbReference>
<comment type="cofactor">
    <cofactor evidence="8">
        <name>heme</name>
        <dbReference type="ChEBI" id="CHEBI:30413"/>
    </cofactor>
    <text evidence="8">The heme is bound between the two transmembrane subunits.</text>
</comment>
<dbReference type="GO" id="GO:0006121">
    <property type="term" value="P:mitochondrial electron transport, succinate to ubiquinone"/>
    <property type="evidence" value="ECO:0007669"/>
    <property type="project" value="TreeGrafter"/>
</dbReference>
<feature type="transmembrane region" description="Helical" evidence="9">
    <location>
        <begin position="43"/>
        <end position="60"/>
    </location>
</feature>
<dbReference type="InterPro" id="IPR018495">
    <property type="entry name" value="Succ_DH_cyt_bsu_CS"/>
</dbReference>
<gene>
    <name evidence="10" type="ORF">QE152_g31305</name>
</gene>
<keyword evidence="6 8" id="KW-0408">Iron</keyword>
<feature type="binding site" description="axial binding residue" evidence="8">
    <location>
        <position position="89"/>
    </location>
    <ligand>
        <name>heme</name>
        <dbReference type="ChEBI" id="CHEBI:30413"/>
        <note>ligand shared with second transmembrane subunit</note>
    </ligand>
    <ligandPart>
        <name>Fe</name>
        <dbReference type="ChEBI" id="CHEBI:18248"/>
    </ligandPart>
</feature>
<keyword evidence="3 9" id="KW-0812">Transmembrane</keyword>
<feature type="transmembrane region" description="Helical" evidence="9">
    <location>
        <begin position="111"/>
        <end position="129"/>
    </location>
</feature>
<comment type="subcellular location">
    <subcellularLocation>
        <location evidence="1">Membrane</location>
        <topology evidence="1">Multi-pass membrane protein</topology>
    </subcellularLocation>
</comment>
<dbReference type="InterPro" id="IPR034804">
    <property type="entry name" value="SQR/QFR_C/D"/>
</dbReference>
<sequence>MLSITHRGMGMAMGGYLTMVGLAAIVMPNTIEHYMEHLEMAMGGYLTMVGLAAIVMPNTIEHYMEHLENIGWFFHFFIKMSLAFPMCYHYINGIRHLFWDMGQFLTVKNIYSTGYVMVTLTVISSLLLCL</sequence>
<feature type="transmembrane region" description="Helical" evidence="9">
    <location>
        <begin position="12"/>
        <end position="31"/>
    </location>
</feature>
<dbReference type="CDD" id="cd03499">
    <property type="entry name" value="SQR_TypeC_SdhC"/>
    <property type="match status" value="1"/>
</dbReference>
<name>A0AAW1JBE1_POPJA</name>
<protein>
    <submittedName>
        <fullName evidence="10">Succinate dehydrogenase/Fumarate reductase transmembrane subunit</fullName>
    </submittedName>
</protein>
<accession>A0AAW1JBE1</accession>
<keyword evidence="4 8" id="KW-0479">Metal-binding</keyword>
<reference evidence="10 11" key="1">
    <citation type="journal article" date="2024" name="BMC Genomics">
        <title>De novo assembly and annotation of Popillia japonica's genome with initial clues to its potential as an invasive pest.</title>
        <authorList>
            <person name="Cucini C."/>
            <person name="Boschi S."/>
            <person name="Funari R."/>
            <person name="Cardaioli E."/>
            <person name="Iannotti N."/>
            <person name="Marturano G."/>
            <person name="Paoli F."/>
            <person name="Bruttini M."/>
            <person name="Carapelli A."/>
            <person name="Frati F."/>
            <person name="Nardi F."/>
        </authorList>
    </citation>
    <scope>NUCLEOTIDE SEQUENCE [LARGE SCALE GENOMIC DNA]</scope>
    <source>
        <strain evidence="10">DMR45628</strain>
    </source>
</reference>
<dbReference type="GO" id="GO:0046872">
    <property type="term" value="F:metal ion binding"/>
    <property type="evidence" value="ECO:0007669"/>
    <property type="project" value="UniProtKB-KW"/>
</dbReference>
<proteinExistence type="predicted"/>
<dbReference type="PROSITE" id="PS01001">
    <property type="entry name" value="SDH_CYT_2"/>
    <property type="match status" value="1"/>
</dbReference>
<evidence type="ECO:0000256" key="4">
    <source>
        <dbReference type="ARBA" id="ARBA00022723"/>
    </source>
</evidence>
<dbReference type="GO" id="GO:0016020">
    <property type="term" value="C:membrane"/>
    <property type="evidence" value="ECO:0007669"/>
    <property type="project" value="UniProtKB-SubCell"/>
</dbReference>
<evidence type="ECO:0000256" key="9">
    <source>
        <dbReference type="SAM" id="Phobius"/>
    </source>
</evidence>
<dbReference type="GO" id="GO:0009055">
    <property type="term" value="F:electron transfer activity"/>
    <property type="evidence" value="ECO:0007669"/>
    <property type="project" value="InterPro"/>
</dbReference>
<dbReference type="GO" id="GO:0006099">
    <property type="term" value="P:tricarboxylic acid cycle"/>
    <property type="evidence" value="ECO:0007669"/>
    <property type="project" value="InterPro"/>
</dbReference>
<comment type="caution">
    <text evidence="10">The sequence shown here is derived from an EMBL/GenBank/DDBJ whole genome shotgun (WGS) entry which is preliminary data.</text>
</comment>
<feature type="transmembrane region" description="Helical" evidence="9">
    <location>
        <begin position="72"/>
        <end position="91"/>
    </location>
</feature>
<evidence type="ECO:0000313" key="10">
    <source>
        <dbReference type="EMBL" id="KAK9700349.1"/>
    </source>
</evidence>
<dbReference type="PIRSF" id="PIRSF000178">
    <property type="entry name" value="SDH_cyt_b560"/>
    <property type="match status" value="1"/>
</dbReference>
<evidence type="ECO:0000256" key="1">
    <source>
        <dbReference type="ARBA" id="ARBA00004141"/>
    </source>
</evidence>
<dbReference type="Proteomes" id="UP001458880">
    <property type="component" value="Unassembled WGS sequence"/>
</dbReference>
<keyword evidence="7 9" id="KW-0472">Membrane</keyword>
<dbReference type="PANTHER" id="PTHR10978:SF5">
    <property type="entry name" value="SUCCINATE DEHYDROGENASE CYTOCHROME B560 SUBUNIT, MITOCHONDRIAL"/>
    <property type="match status" value="1"/>
</dbReference>
<keyword evidence="11" id="KW-1185">Reference proteome</keyword>
<dbReference type="SUPFAM" id="SSF81343">
    <property type="entry name" value="Fumarate reductase respiratory complex transmembrane subunits"/>
    <property type="match status" value="1"/>
</dbReference>
<keyword evidence="2 8" id="KW-0349">Heme</keyword>
<dbReference type="AlphaFoldDB" id="A0AAW1JBE1"/>
<evidence type="ECO:0000256" key="3">
    <source>
        <dbReference type="ARBA" id="ARBA00022692"/>
    </source>
</evidence>
<dbReference type="InterPro" id="IPR000701">
    <property type="entry name" value="SuccDH_FuR_B_TM-su"/>
</dbReference>
<evidence type="ECO:0000256" key="6">
    <source>
        <dbReference type="ARBA" id="ARBA00023004"/>
    </source>
</evidence>
<keyword evidence="5 9" id="KW-1133">Transmembrane helix</keyword>